<dbReference type="PANTHER" id="PTHR22576:SF37">
    <property type="entry name" value="MUCOSA-ASSOCIATED LYMPHOID TISSUE LYMPHOMA TRANSLOCATION PROTEIN 1"/>
    <property type="match status" value="1"/>
</dbReference>
<dbReference type="InterPro" id="IPR029030">
    <property type="entry name" value="Caspase-like_dom_sf"/>
</dbReference>
<dbReference type="Pfam" id="PF00656">
    <property type="entry name" value="Peptidase_C14"/>
    <property type="match status" value="1"/>
</dbReference>
<organism evidence="2 3">
    <name type="scientific">Candidatus Desulfatibia vada</name>
    <dbReference type="NCBI Taxonomy" id="2841696"/>
    <lineage>
        <taxon>Bacteria</taxon>
        <taxon>Pseudomonadati</taxon>
        <taxon>Thermodesulfobacteriota</taxon>
        <taxon>Desulfobacteria</taxon>
        <taxon>Desulfobacterales</taxon>
        <taxon>Desulfobacterales incertae sedis</taxon>
        <taxon>Candidatus Desulfatibia</taxon>
    </lineage>
</organism>
<accession>A0A8J6TPH1</accession>
<comment type="caution">
    <text evidence="2">The sequence shown here is derived from an EMBL/GenBank/DDBJ whole genome shotgun (WGS) entry which is preliminary data.</text>
</comment>
<evidence type="ECO:0000259" key="1">
    <source>
        <dbReference type="PROSITE" id="PS50208"/>
    </source>
</evidence>
<dbReference type="InterPro" id="IPR011600">
    <property type="entry name" value="Pept_C14_caspase"/>
</dbReference>
<dbReference type="InterPro" id="IPR052039">
    <property type="entry name" value="Caspase-related_regulators"/>
</dbReference>
<proteinExistence type="predicted"/>
<reference evidence="2 3" key="1">
    <citation type="submission" date="2020-08" db="EMBL/GenBank/DDBJ databases">
        <title>Bridging the membrane lipid divide: bacteria of the FCB group superphylum have the potential to synthesize archaeal ether lipids.</title>
        <authorList>
            <person name="Villanueva L."/>
            <person name="Von Meijenfeldt F.A.B."/>
            <person name="Westbye A.B."/>
            <person name="Yadav S."/>
            <person name="Hopmans E.C."/>
            <person name="Dutilh B.E."/>
            <person name="Sinninghe Damste J.S."/>
        </authorList>
    </citation>
    <scope>NUCLEOTIDE SEQUENCE [LARGE SCALE GENOMIC DNA]</scope>
    <source>
        <strain evidence="2">NIOZ-UU17</strain>
    </source>
</reference>
<dbReference type="Gene3D" id="3.40.50.1460">
    <property type="match status" value="1"/>
</dbReference>
<dbReference type="PROSITE" id="PS50208">
    <property type="entry name" value="CASPASE_P20"/>
    <property type="match status" value="1"/>
</dbReference>
<evidence type="ECO:0000313" key="3">
    <source>
        <dbReference type="Proteomes" id="UP000605201"/>
    </source>
</evidence>
<feature type="domain" description="Caspase family p20" evidence="1">
    <location>
        <begin position="194"/>
        <end position="319"/>
    </location>
</feature>
<dbReference type="AlphaFoldDB" id="A0A8J6TPH1"/>
<evidence type="ECO:0000313" key="2">
    <source>
        <dbReference type="EMBL" id="MBC8430552.1"/>
    </source>
</evidence>
<dbReference type="SUPFAM" id="SSF52129">
    <property type="entry name" value="Caspase-like"/>
    <property type="match status" value="1"/>
</dbReference>
<dbReference type="InterPro" id="IPR001309">
    <property type="entry name" value="Pept_C14_p20"/>
</dbReference>
<dbReference type="PANTHER" id="PTHR22576">
    <property type="entry name" value="MUCOSA ASSOCIATED LYMPHOID TISSUE LYMPHOMA TRANSLOCATION PROTEIN 1/PARACASPASE"/>
    <property type="match status" value="1"/>
</dbReference>
<protein>
    <submittedName>
        <fullName evidence="2">Caspase family protein</fullName>
    </submittedName>
</protein>
<sequence length="440" mass="48026">MISLTHQFMKMILLLTVPLFLGVGCASTRQFVPHPSEATISDHGVLVEAKRQSSFVGSACGLEVRDNGKEIGVLGPGGQIEWTRLPGPMKIDVFDTLNNISFRPLDIMTEAGHQYELTLAYPMTFTFPGGTSSKRAATLSQVKPFPAGMRIQPPAHQAAADATLVNTTPTTSRTTLTPPVEDKLTESEYGICHALIISNSAYSELPELRTPKNDGHTLSKLLHIDYGFRVTTLYNATRAEIIRTLTSLRTQLTEKDNLLIFYAGHGWLDTDADAGYWLPVDASKHDPVNWISNATITSALKALRAKHVLVVADSCYSGKLTRGLRVDGFIREGLSKLAHRRARVVISSGGLEPVLDGGAEGNHSVFVNALLKVLNENQNVLDAAGLFSELRKRVIWNADQIPEYGVIHKAGHDGGDFLFIRKYSEADPTAPNKTDAGDDR</sequence>
<gene>
    <name evidence="2" type="ORF">H8D96_01405</name>
</gene>
<dbReference type="GO" id="GO:0006508">
    <property type="term" value="P:proteolysis"/>
    <property type="evidence" value="ECO:0007669"/>
    <property type="project" value="InterPro"/>
</dbReference>
<dbReference type="GO" id="GO:0004197">
    <property type="term" value="F:cysteine-type endopeptidase activity"/>
    <property type="evidence" value="ECO:0007669"/>
    <property type="project" value="InterPro"/>
</dbReference>
<dbReference type="EMBL" id="JACNIG010000055">
    <property type="protein sequence ID" value="MBC8430552.1"/>
    <property type="molecule type" value="Genomic_DNA"/>
</dbReference>
<dbReference type="Proteomes" id="UP000605201">
    <property type="component" value="Unassembled WGS sequence"/>
</dbReference>
<name>A0A8J6TPH1_9BACT</name>